<evidence type="ECO:0000313" key="7">
    <source>
        <dbReference type="EnsemblMetazoa" id="XP_011675494"/>
    </source>
</evidence>
<dbReference type="Pfam" id="PF07686">
    <property type="entry name" value="V-set"/>
    <property type="match status" value="2"/>
</dbReference>
<evidence type="ECO:0000256" key="1">
    <source>
        <dbReference type="ARBA" id="ARBA00004479"/>
    </source>
</evidence>
<feature type="domain" description="Ig-like" evidence="6">
    <location>
        <begin position="141"/>
        <end position="230"/>
    </location>
</feature>
<dbReference type="InterPro" id="IPR007110">
    <property type="entry name" value="Ig-like_dom"/>
</dbReference>
<dbReference type="EnsemblMetazoa" id="XM_030977592">
    <property type="protein sequence ID" value="XP_030833452"/>
    <property type="gene ID" value="LOC115920881"/>
</dbReference>
<dbReference type="SUPFAM" id="SSF48726">
    <property type="entry name" value="Immunoglobulin"/>
    <property type="match status" value="3"/>
</dbReference>
<dbReference type="AlphaFoldDB" id="A0A7M7HNF0"/>
<keyword evidence="4" id="KW-0325">Glycoprotein</keyword>
<dbReference type="PANTHER" id="PTHR11973:SF24">
    <property type="entry name" value="FIBRONECTIN TYPE-III DOMAIN-CONTAINING PROTEIN"/>
    <property type="match status" value="1"/>
</dbReference>
<keyword evidence="5" id="KW-0472">Membrane</keyword>
<dbReference type="KEGG" id="spu:105443694"/>
<evidence type="ECO:0000256" key="3">
    <source>
        <dbReference type="ARBA" id="ARBA00022989"/>
    </source>
</evidence>
<dbReference type="InterPro" id="IPR003599">
    <property type="entry name" value="Ig_sub"/>
</dbReference>
<dbReference type="InterPro" id="IPR013106">
    <property type="entry name" value="Ig_V-set"/>
</dbReference>
<keyword evidence="3 5" id="KW-1133">Transmembrane helix</keyword>
<evidence type="ECO:0000259" key="6">
    <source>
        <dbReference type="PROSITE" id="PS50835"/>
    </source>
</evidence>
<dbReference type="RefSeq" id="XP_030833452.1">
    <property type="nucleotide sequence ID" value="XM_030977592.1"/>
</dbReference>
<protein>
    <recommendedName>
        <fullName evidence="6">Ig-like domain-containing protein</fullName>
    </recommendedName>
</protein>
<comment type="subcellular location">
    <subcellularLocation>
        <location evidence="1">Membrane</location>
        <topology evidence="1">Single-pass type I membrane protein</topology>
    </subcellularLocation>
</comment>
<keyword evidence="2 5" id="KW-0812">Transmembrane</keyword>
<reference evidence="7" key="2">
    <citation type="submission" date="2021-01" db="UniProtKB">
        <authorList>
            <consortium name="EnsemblMetazoa"/>
        </authorList>
    </citation>
    <scope>IDENTIFICATION</scope>
</reference>
<evidence type="ECO:0000313" key="8">
    <source>
        <dbReference type="Proteomes" id="UP000007110"/>
    </source>
</evidence>
<proteinExistence type="predicted"/>
<dbReference type="OrthoDB" id="8897154at2759"/>
<dbReference type="CDD" id="cd00882">
    <property type="entry name" value="Ras_like_GTPase"/>
    <property type="match status" value="1"/>
</dbReference>
<dbReference type="KEGG" id="spu:115920881"/>
<dbReference type="Proteomes" id="UP000007110">
    <property type="component" value="Unassembled WGS sequence"/>
</dbReference>
<dbReference type="Gene3D" id="3.40.50.300">
    <property type="entry name" value="P-loop containing nucleotide triphosphate hydrolases"/>
    <property type="match status" value="1"/>
</dbReference>
<dbReference type="PROSITE" id="PS50835">
    <property type="entry name" value="IG_LIKE"/>
    <property type="match status" value="3"/>
</dbReference>
<evidence type="ECO:0000256" key="2">
    <source>
        <dbReference type="ARBA" id="ARBA00022692"/>
    </source>
</evidence>
<dbReference type="InterPro" id="IPR027417">
    <property type="entry name" value="P-loop_NTPase"/>
</dbReference>
<dbReference type="Gene3D" id="2.60.40.10">
    <property type="entry name" value="Immunoglobulins"/>
    <property type="match status" value="3"/>
</dbReference>
<name>A0A7M7HNF0_STRPU</name>
<dbReference type="InParanoid" id="A0A7M7HNF0"/>
<dbReference type="RefSeq" id="XP_011675494.2">
    <property type="nucleotide sequence ID" value="XM_011677192.2"/>
</dbReference>
<sequence length="703" mass="77807">MLLTSIMGNVNATDQVPDNQVWTPPTATFFYGQPKANISCKFLGTPYGVYWMKGSSPATADTLLSLTKGEVSGPKFDDGSLTITEDYSLVFNNVQAGDEGNYICRVSNHNGYLFDNNTDVMVLDPAQVSIFTEPSITGWAGHSVNLQCAFRGTPERVLWNRVQGEAESKSVETVLRYTSGGNEVLGDRRYSWSDNYGLIIRDLRVLDEGNFTCMVSKTGGTEIQNTTVLAVHARAEKPYIQIAQCKSQPEIATNGTTPEPCQYNVTEDKDSFELQCSVIRAKPRVDILWQEESQNLTASQIVTQRGDGAFDVTATISRRTNQSDQFHFRCIASGLAVNGTAERTVIVEIIKPVQGSLSGSLSGGYIFLILLLVVVISAFLIFVVCRGWKYHKTECPRVNYVSVESKQNADSGTRRGFKWIMTRDCVCWVFCCKKKEDRTHESVEIQSLNEEETELGNLREKLKSYRPGKDTGMAGVDIPDSSIHIGLFGAMGAGKSSFINSLHFALKDDYKNVAIEAGNAAGGGQTKFRETVQLTDHIHIVDNRGMKDFSSEQIEKHLMPQIRGERGLDPKEKVKKGTGKQIHCPVFVCNLSQPVGRASTLKFITEFSDKVKGHFGRNVMVAVTHKSKLDGSAEADGSLEEVVRLIIDDGGVPSNSIQTFENYTEDCHAHDAMKSIEYLKFLCTCLEIGEINIKAKKKEKKNF</sequence>
<dbReference type="SMART" id="SM00409">
    <property type="entry name" value="IG"/>
    <property type="match status" value="2"/>
</dbReference>
<feature type="transmembrane region" description="Helical" evidence="5">
    <location>
        <begin position="364"/>
        <end position="384"/>
    </location>
</feature>
<dbReference type="GO" id="GO:0005886">
    <property type="term" value="C:plasma membrane"/>
    <property type="evidence" value="ECO:0000318"/>
    <property type="project" value="GO_Central"/>
</dbReference>
<dbReference type="GeneID" id="105443694"/>
<dbReference type="GeneID" id="115920881"/>
<keyword evidence="8" id="KW-1185">Reference proteome</keyword>
<evidence type="ECO:0000256" key="5">
    <source>
        <dbReference type="SAM" id="Phobius"/>
    </source>
</evidence>
<reference evidence="8" key="1">
    <citation type="submission" date="2015-02" db="EMBL/GenBank/DDBJ databases">
        <title>Genome sequencing for Strongylocentrotus purpuratus.</title>
        <authorList>
            <person name="Murali S."/>
            <person name="Liu Y."/>
            <person name="Vee V."/>
            <person name="English A."/>
            <person name="Wang M."/>
            <person name="Skinner E."/>
            <person name="Han Y."/>
            <person name="Muzny D.M."/>
            <person name="Worley K.C."/>
            <person name="Gibbs R.A."/>
        </authorList>
    </citation>
    <scope>NUCLEOTIDE SEQUENCE</scope>
</reference>
<dbReference type="SUPFAM" id="SSF52540">
    <property type="entry name" value="P-loop containing nucleoside triphosphate hydrolases"/>
    <property type="match status" value="1"/>
</dbReference>
<dbReference type="InterPro" id="IPR013783">
    <property type="entry name" value="Ig-like_fold"/>
</dbReference>
<organism evidence="7 8">
    <name type="scientific">Strongylocentrotus purpuratus</name>
    <name type="common">Purple sea urchin</name>
    <dbReference type="NCBI Taxonomy" id="7668"/>
    <lineage>
        <taxon>Eukaryota</taxon>
        <taxon>Metazoa</taxon>
        <taxon>Echinodermata</taxon>
        <taxon>Eleutherozoa</taxon>
        <taxon>Echinozoa</taxon>
        <taxon>Echinoidea</taxon>
        <taxon>Euechinoidea</taxon>
        <taxon>Echinacea</taxon>
        <taxon>Camarodonta</taxon>
        <taxon>Echinidea</taxon>
        <taxon>Strongylocentrotidae</taxon>
        <taxon>Strongylocentrotus</taxon>
    </lineage>
</organism>
<evidence type="ECO:0000256" key="4">
    <source>
        <dbReference type="ARBA" id="ARBA00023180"/>
    </source>
</evidence>
<dbReference type="InterPro" id="IPR051116">
    <property type="entry name" value="Surface_Rcpt/Adhesion_Mol"/>
</dbReference>
<dbReference type="CDD" id="cd00096">
    <property type="entry name" value="Ig"/>
    <property type="match status" value="1"/>
</dbReference>
<dbReference type="InterPro" id="IPR036179">
    <property type="entry name" value="Ig-like_dom_sf"/>
</dbReference>
<dbReference type="PANTHER" id="PTHR11973">
    <property type="entry name" value="CELL SURFACE GLYCOPROTEIN MUC18-RELATED"/>
    <property type="match status" value="1"/>
</dbReference>
<feature type="domain" description="Ig-like" evidence="6">
    <location>
        <begin position="249"/>
        <end position="346"/>
    </location>
</feature>
<feature type="domain" description="Ig-like" evidence="6">
    <location>
        <begin position="17"/>
        <end position="129"/>
    </location>
</feature>
<dbReference type="SMART" id="SM00406">
    <property type="entry name" value="IGv"/>
    <property type="match status" value="2"/>
</dbReference>
<dbReference type="EnsemblMetazoa" id="XM_011677192">
    <property type="protein sequence ID" value="XP_011675494"/>
    <property type="gene ID" value="LOC105443694"/>
</dbReference>
<accession>A0A7M7HNF0</accession>